<organism evidence="1 2">
    <name type="scientific">Gordonia sesuvii</name>
    <dbReference type="NCBI Taxonomy" id="3116777"/>
    <lineage>
        <taxon>Bacteria</taxon>
        <taxon>Bacillati</taxon>
        <taxon>Actinomycetota</taxon>
        <taxon>Actinomycetes</taxon>
        <taxon>Mycobacteriales</taxon>
        <taxon>Gordoniaceae</taxon>
        <taxon>Gordonia</taxon>
    </lineage>
</organism>
<protein>
    <submittedName>
        <fullName evidence="1">Uncharacterized protein</fullName>
    </submittedName>
</protein>
<accession>A0ABU7M7U8</accession>
<sequence>MTYRQFIAPSIEDMPITLVDIRPLEDAPGGVRLDWETPIGQISLIADPSGRSVTIETRSEFGTCKVYREGATLMSVTELGTGVAVDVDFVTDETVGSLHVEMNDPVSISETSLFT</sequence>
<evidence type="ECO:0000313" key="1">
    <source>
        <dbReference type="EMBL" id="MEE3849184.1"/>
    </source>
</evidence>
<dbReference type="EMBL" id="JAZDUF010000001">
    <property type="protein sequence ID" value="MEE3849184.1"/>
    <property type="molecule type" value="Genomic_DNA"/>
</dbReference>
<comment type="caution">
    <text evidence="1">The sequence shown here is derived from an EMBL/GenBank/DDBJ whole genome shotgun (WGS) entry which is preliminary data.</text>
</comment>
<keyword evidence="2" id="KW-1185">Reference proteome</keyword>
<evidence type="ECO:0000313" key="2">
    <source>
        <dbReference type="Proteomes" id="UP001347146"/>
    </source>
</evidence>
<reference evidence="1 2" key="1">
    <citation type="submission" date="2024-01" db="EMBL/GenBank/DDBJ databases">
        <title>Draft genome sequence of Gordonia sp. LSe1-13.</title>
        <authorList>
            <person name="Suphannarot A."/>
            <person name="Mingma R."/>
        </authorList>
    </citation>
    <scope>NUCLEOTIDE SEQUENCE [LARGE SCALE GENOMIC DNA]</scope>
    <source>
        <strain evidence="1 2">LSe1-13</strain>
    </source>
</reference>
<proteinExistence type="predicted"/>
<dbReference type="Proteomes" id="UP001347146">
    <property type="component" value="Unassembled WGS sequence"/>
</dbReference>
<gene>
    <name evidence="1" type="ORF">VZC37_02490</name>
</gene>
<name>A0ABU7M7U8_9ACTN</name>